<keyword evidence="7" id="KW-1185">Reference proteome</keyword>
<dbReference type="AlphaFoldDB" id="A0A316YPU7"/>
<dbReference type="GO" id="GO:0042254">
    <property type="term" value="P:ribosome biogenesis"/>
    <property type="evidence" value="ECO:0007669"/>
    <property type="project" value="UniProtKB-UniRule"/>
</dbReference>
<dbReference type="InterPro" id="IPR031167">
    <property type="entry name" value="G_OBG"/>
</dbReference>
<proteinExistence type="predicted"/>
<gene>
    <name evidence="6" type="ORF">FA10DRAFT_227840</name>
</gene>
<dbReference type="PROSITE" id="PS51883">
    <property type="entry name" value="OBG"/>
    <property type="match status" value="1"/>
</dbReference>
<evidence type="ECO:0000259" key="4">
    <source>
        <dbReference type="PROSITE" id="PS51710"/>
    </source>
</evidence>
<dbReference type="PANTHER" id="PTHR11702:SF31">
    <property type="entry name" value="MITOCHONDRIAL RIBOSOME-ASSOCIATED GTPASE 2"/>
    <property type="match status" value="1"/>
</dbReference>
<keyword evidence="1" id="KW-0547">Nucleotide-binding</keyword>
<dbReference type="CDD" id="cd01898">
    <property type="entry name" value="Obg"/>
    <property type="match status" value="1"/>
</dbReference>
<protein>
    <submittedName>
        <fullName evidence="6">P-loop containing nucleoside triphosphate hydrolase protein</fullName>
    </submittedName>
</protein>
<keyword evidence="6" id="KW-0378">Hydrolase</keyword>
<dbReference type="InterPro" id="IPR045086">
    <property type="entry name" value="OBG_GTPase"/>
</dbReference>
<feature type="region of interest" description="Disordered" evidence="3">
    <location>
        <begin position="32"/>
        <end position="53"/>
    </location>
</feature>
<evidence type="ECO:0000313" key="7">
    <source>
        <dbReference type="Proteomes" id="UP000245768"/>
    </source>
</evidence>
<dbReference type="RefSeq" id="XP_025378370.1">
    <property type="nucleotide sequence ID" value="XM_025518729.1"/>
</dbReference>
<dbReference type="FunCoup" id="A0A316YPU7">
    <property type="interactions" value="324"/>
</dbReference>
<dbReference type="InterPro" id="IPR006073">
    <property type="entry name" value="GTP-bd"/>
</dbReference>
<feature type="domain" description="Obg" evidence="5">
    <location>
        <begin position="1"/>
        <end position="104"/>
    </location>
</feature>
<feature type="domain" description="OBG-type G" evidence="4">
    <location>
        <begin position="105"/>
        <end position="288"/>
    </location>
</feature>
<name>A0A316YPU7_9BASI</name>
<dbReference type="SUPFAM" id="SSF52540">
    <property type="entry name" value="P-loop containing nucleoside triphosphate hydrolases"/>
    <property type="match status" value="1"/>
</dbReference>
<dbReference type="InterPro" id="IPR027417">
    <property type="entry name" value="P-loop_NTPase"/>
</dbReference>
<dbReference type="Pfam" id="PF01926">
    <property type="entry name" value="MMR_HSR1"/>
    <property type="match status" value="1"/>
</dbReference>
<evidence type="ECO:0000256" key="1">
    <source>
        <dbReference type="ARBA" id="ARBA00022741"/>
    </source>
</evidence>
<evidence type="ECO:0000256" key="3">
    <source>
        <dbReference type="SAM" id="MobiDB-lite"/>
    </source>
</evidence>
<dbReference type="EMBL" id="KZ819635">
    <property type="protein sequence ID" value="PWN91172.1"/>
    <property type="molecule type" value="Genomic_DNA"/>
</dbReference>
<organism evidence="6 7">
    <name type="scientific">Acaromyces ingoldii</name>
    <dbReference type="NCBI Taxonomy" id="215250"/>
    <lineage>
        <taxon>Eukaryota</taxon>
        <taxon>Fungi</taxon>
        <taxon>Dikarya</taxon>
        <taxon>Basidiomycota</taxon>
        <taxon>Ustilaginomycotina</taxon>
        <taxon>Exobasidiomycetes</taxon>
        <taxon>Exobasidiales</taxon>
        <taxon>Cryptobasidiaceae</taxon>
        <taxon>Acaromyces</taxon>
    </lineage>
</organism>
<keyword evidence="2" id="KW-0342">GTP-binding</keyword>
<dbReference type="PRINTS" id="PR00326">
    <property type="entry name" value="GTP1OBG"/>
</dbReference>
<dbReference type="Gene3D" id="2.70.210.12">
    <property type="entry name" value="GTP1/OBG domain"/>
    <property type="match status" value="1"/>
</dbReference>
<reference evidence="6 7" key="1">
    <citation type="journal article" date="2018" name="Mol. Biol. Evol.">
        <title>Broad Genomic Sampling Reveals a Smut Pathogenic Ancestry of the Fungal Clade Ustilaginomycotina.</title>
        <authorList>
            <person name="Kijpornyongpan T."/>
            <person name="Mondo S.J."/>
            <person name="Barry K."/>
            <person name="Sandor L."/>
            <person name="Lee J."/>
            <person name="Lipzen A."/>
            <person name="Pangilinan J."/>
            <person name="LaButti K."/>
            <person name="Hainaut M."/>
            <person name="Henrissat B."/>
            <person name="Grigoriev I.V."/>
            <person name="Spatafora J.W."/>
            <person name="Aime M.C."/>
        </authorList>
    </citation>
    <scope>NUCLEOTIDE SEQUENCE [LARGE SCALE GENOMIC DNA]</scope>
    <source>
        <strain evidence="6 7">MCA 4198</strain>
    </source>
</reference>
<dbReference type="STRING" id="215250.A0A316YPU7"/>
<dbReference type="SUPFAM" id="SSF82051">
    <property type="entry name" value="Obg GTP-binding protein N-terminal domain"/>
    <property type="match status" value="1"/>
</dbReference>
<dbReference type="PROSITE" id="PS51710">
    <property type="entry name" value="G_OBG"/>
    <property type="match status" value="1"/>
</dbReference>
<evidence type="ECO:0000256" key="2">
    <source>
        <dbReference type="ARBA" id="ARBA00023134"/>
    </source>
</evidence>
<dbReference type="Proteomes" id="UP000245768">
    <property type="component" value="Unassembled WGS sequence"/>
</dbReference>
<dbReference type="InParanoid" id="A0A316YPU7"/>
<evidence type="ECO:0000259" key="5">
    <source>
        <dbReference type="PROSITE" id="PS51883"/>
    </source>
</evidence>
<feature type="region of interest" description="Disordered" evidence="3">
    <location>
        <begin position="285"/>
        <end position="309"/>
    </location>
</feature>
<sequence>MQQRQRDEEWDVVRADEDGAWTVDLAERWSKRLRLSTSSSTTEPEEAAGGGVGAKDDQLLLLAKGGSGGLGNSTFLSASHKAPKVSTRGTPGEEVIVHLELKQQADVGLVGLPNAGKSTLIRSMSSVGSTVKVAGYAFTTLSPNLGVTDVEAARFTLSDLPGLIEGAAEDRGLGHWFLRHVERCAALFYVVDVGPNSAEPWLDVELLAQELETYKPGLSDKIRGIVANKCDLLGPKDDAEIEESREKLRKLKENVERIHGRSIEVYHASAKYRLGVERVARGMSNEVRKEEERSALLDEQQRWGDETTA</sequence>
<accession>A0A316YPU7</accession>
<dbReference type="GeneID" id="37040645"/>
<dbReference type="InterPro" id="IPR036726">
    <property type="entry name" value="GTP1_OBG_dom_sf"/>
</dbReference>
<dbReference type="OrthoDB" id="347018at2759"/>
<dbReference type="GO" id="GO:0005739">
    <property type="term" value="C:mitochondrion"/>
    <property type="evidence" value="ECO:0007669"/>
    <property type="project" value="TreeGrafter"/>
</dbReference>
<evidence type="ECO:0000313" key="6">
    <source>
        <dbReference type="EMBL" id="PWN91172.1"/>
    </source>
</evidence>
<dbReference type="GO" id="GO:0005525">
    <property type="term" value="F:GTP binding"/>
    <property type="evidence" value="ECO:0007669"/>
    <property type="project" value="UniProtKB-KW"/>
</dbReference>
<dbReference type="Gene3D" id="3.40.50.300">
    <property type="entry name" value="P-loop containing nucleotide triphosphate hydrolases"/>
    <property type="match status" value="1"/>
</dbReference>
<dbReference type="PANTHER" id="PTHR11702">
    <property type="entry name" value="DEVELOPMENTALLY REGULATED GTP-BINDING PROTEIN-RELATED"/>
    <property type="match status" value="1"/>
</dbReference>
<dbReference type="InterPro" id="IPR006169">
    <property type="entry name" value="GTP1_OBG_dom"/>
</dbReference>
<dbReference type="Pfam" id="PF01018">
    <property type="entry name" value="GTP1_OBG"/>
    <property type="match status" value="1"/>
</dbReference>
<dbReference type="GO" id="GO:0003924">
    <property type="term" value="F:GTPase activity"/>
    <property type="evidence" value="ECO:0007669"/>
    <property type="project" value="InterPro"/>
</dbReference>